<dbReference type="Proteomes" id="UP000066284">
    <property type="component" value="Chromosome 1"/>
</dbReference>
<sequence>MNILVLNSGSSSLKFLLIRYPLGDGETGGEQIPVGRGIHLARGVIERIGGAATLTMTVGGTQEPIRERDVPDHRIAVEWIFDSLGQSRDVPVEAMGHRVVHGGSWFRDTVVIDEGVLEKIALVTDLAPLHNRACLATINAAREAARAVAGASVPMVAVFDTAFHRTIPDHAATYAIPEEWSTKYGVRRYGFHGIAHASSAAAYAETVGRSLEGTRLITVHLGSGCSATAIRDGCSIDTSMGFTPMEGLVMGTRAGDCDTGLVGYLARHTELTVEQIDRLLNERSGLLGLSGRWSDMREILKARELDDQRAELAVAVFCYRVRKYIGAYLAVLGGADAVLFSGGIGERSPLIRARICEGMDWCGLRLDEQKNSAAVTLQAGSAVCISPDEATVPAYVTAVDEETWIARETLRCLRHPKGGQP</sequence>
<organism evidence="8 9">
    <name type="scientific">Candidatus Nitrospira inopinata</name>
    <dbReference type="NCBI Taxonomy" id="1715989"/>
    <lineage>
        <taxon>Bacteria</taxon>
        <taxon>Pseudomonadati</taxon>
        <taxon>Nitrospirota</taxon>
        <taxon>Nitrospiria</taxon>
        <taxon>Nitrospirales</taxon>
        <taxon>Nitrospiraceae</taxon>
        <taxon>Nitrospira</taxon>
    </lineage>
</organism>
<dbReference type="EMBL" id="LN885086">
    <property type="protein sequence ID" value="CUQ65656.1"/>
    <property type="molecule type" value="Genomic_DNA"/>
</dbReference>
<feature type="site" description="Transition state stabilizer" evidence="6">
    <location>
        <position position="253"/>
    </location>
</feature>
<dbReference type="NCBIfam" id="TIGR00016">
    <property type="entry name" value="ackA"/>
    <property type="match status" value="1"/>
</dbReference>
<protein>
    <recommendedName>
        <fullName evidence="6">Acetate kinase</fullName>
        <ecNumber evidence="6">2.7.2.1</ecNumber>
    </recommendedName>
    <alternativeName>
        <fullName evidence="6">Acetokinase</fullName>
    </alternativeName>
</protein>
<keyword evidence="2 6" id="KW-0808">Transferase</keyword>
<keyword evidence="4 6" id="KW-0418">Kinase</keyword>
<dbReference type="OrthoDB" id="9802453at2"/>
<comment type="similarity">
    <text evidence="1 6 7">Belongs to the acetokinase family.</text>
</comment>
<dbReference type="GO" id="GO:0005737">
    <property type="term" value="C:cytoplasm"/>
    <property type="evidence" value="ECO:0007669"/>
    <property type="project" value="UniProtKB-SubCell"/>
</dbReference>
<comment type="subunit">
    <text evidence="6">Homodimer.</text>
</comment>
<dbReference type="InterPro" id="IPR023865">
    <property type="entry name" value="Aliphatic_acid_kinase_CS"/>
</dbReference>
<evidence type="ECO:0000256" key="3">
    <source>
        <dbReference type="ARBA" id="ARBA00022741"/>
    </source>
</evidence>
<keyword evidence="6" id="KW-0460">Magnesium</keyword>
<keyword evidence="9" id="KW-1185">Reference proteome</keyword>
<dbReference type="RefSeq" id="WP_062483186.1">
    <property type="nucleotide sequence ID" value="NZ_LN885086.1"/>
</dbReference>
<evidence type="ECO:0000256" key="7">
    <source>
        <dbReference type="RuleBase" id="RU003835"/>
    </source>
</evidence>
<comment type="cofactor">
    <cofactor evidence="6">
        <name>Mg(2+)</name>
        <dbReference type="ChEBI" id="CHEBI:18420"/>
    </cofactor>
    <cofactor evidence="6">
        <name>Mn(2+)</name>
        <dbReference type="ChEBI" id="CHEBI:29035"/>
    </cofactor>
    <text evidence="6">Mg(2+). Can also accept Mn(2+).</text>
</comment>
<feature type="binding site" evidence="6">
    <location>
        <begin position="295"/>
        <end position="297"/>
    </location>
    <ligand>
        <name>ATP</name>
        <dbReference type="ChEBI" id="CHEBI:30616"/>
    </ligand>
</feature>
<dbReference type="PROSITE" id="PS01076">
    <property type="entry name" value="ACETATE_KINASE_2"/>
    <property type="match status" value="1"/>
</dbReference>
<comment type="caution">
    <text evidence="6">Lacks conserved residue(s) required for the propagation of feature annotation.</text>
</comment>
<dbReference type="GO" id="GO:0005524">
    <property type="term" value="F:ATP binding"/>
    <property type="evidence" value="ECO:0007669"/>
    <property type="project" value="UniProtKB-KW"/>
</dbReference>
<comment type="catalytic activity">
    <reaction evidence="6">
        <text>acetate + ATP = acetyl phosphate + ADP</text>
        <dbReference type="Rhea" id="RHEA:11352"/>
        <dbReference type="ChEBI" id="CHEBI:22191"/>
        <dbReference type="ChEBI" id="CHEBI:30089"/>
        <dbReference type="ChEBI" id="CHEBI:30616"/>
        <dbReference type="ChEBI" id="CHEBI:456216"/>
        <dbReference type="EC" id="2.7.2.1"/>
    </reaction>
</comment>
<keyword evidence="6" id="KW-0963">Cytoplasm</keyword>
<dbReference type="PRINTS" id="PR00471">
    <property type="entry name" value="ACETATEKNASE"/>
</dbReference>
<dbReference type="GO" id="GO:0000287">
    <property type="term" value="F:magnesium ion binding"/>
    <property type="evidence" value="ECO:0007669"/>
    <property type="project" value="UniProtKB-UniRule"/>
</dbReference>
<dbReference type="PROSITE" id="PS01075">
    <property type="entry name" value="ACETATE_KINASE_1"/>
    <property type="match status" value="1"/>
</dbReference>
<evidence type="ECO:0000256" key="4">
    <source>
        <dbReference type="ARBA" id="ARBA00022777"/>
    </source>
</evidence>
<dbReference type="SUPFAM" id="SSF53067">
    <property type="entry name" value="Actin-like ATPase domain"/>
    <property type="match status" value="2"/>
</dbReference>
<evidence type="ECO:0000256" key="2">
    <source>
        <dbReference type="ARBA" id="ARBA00022679"/>
    </source>
</evidence>
<dbReference type="PANTHER" id="PTHR21060:SF15">
    <property type="entry name" value="ACETATE KINASE-RELATED"/>
    <property type="match status" value="1"/>
</dbReference>
<feature type="binding site" evidence="6">
    <location>
        <position position="401"/>
    </location>
    <ligand>
        <name>Mg(2+)</name>
        <dbReference type="ChEBI" id="CHEBI:18420"/>
    </ligand>
</feature>
<dbReference type="InterPro" id="IPR004372">
    <property type="entry name" value="Ac/propionate_kinase"/>
</dbReference>
<dbReference type="GO" id="GO:0008776">
    <property type="term" value="F:acetate kinase activity"/>
    <property type="evidence" value="ECO:0007669"/>
    <property type="project" value="UniProtKB-UniRule"/>
</dbReference>
<feature type="binding site" evidence="6">
    <location>
        <position position="7"/>
    </location>
    <ligand>
        <name>Mg(2+)</name>
        <dbReference type="ChEBI" id="CHEBI:18420"/>
    </ligand>
</feature>
<evidence type="ECO:0000256" key="1">
    <source>
        <dbReference type="ARBA" id="ARBA00008748"/>
    </source>
</evidence>
<comment type="subcellular location">
    <subcellularLocation>
        <location evidence="6">Cytoplasm</location>
    </subcellularLocation>
</comment>
<dbReference type="Gene3D" id="3.30.420.40">
    <property type="match status" value="2"/>
</dbReference>
<keyword evidence="5 6" id="KW-0067">ATP-binding</keyword>
<dbReference type="AlphaFoldDB" id="A0A0S4KR33"/>
<dbReference type="InterPro" id="IPR043129">
    <property type="entry name" value="ATPase_NBD"/>
</dbReference>
<evidence type="ECO:0000313" key="8">
    <source>
        <dbReference type="EMBL" id="CUQ65656.1"/>
    </source>
</evidence>
<dbReference type="PIRSF" id="PIRSF000722">
    <property type="entry name" value="Acetate_prop_kin"/>
    <property type="match status" value="1"/>
</dbReference>
<dbReference type="KEGG" id="nio:NITINOP_0681"/>
<dbReference type="UniPathway" id="UPA00340">
    <property type="reaction ID" value="UER00458"/>
</dbReference>
<dbReference type="PANTHER" id="PTHR21060">
    <property type="entry name" value="ACETATE KINASE"/>
    <property type="match status" value="1"/>
</dbReference>
<evidence type="ECO:0000313" key="9">
    <source>
        <dbReference type="Proteomes" id="UP000066284"/>
    </source>
</evidence>
<keyword evidence="3 6" id="KW-0547">Nucleotide-binding</keyword>
<dbReference type="GO" id="GO:0006085">
    <property type="term" value="P:acetyl-CoA biosynthetic process"/>
    <property type="evidence" value="ECO:0007669"/>
    <property type="project" value="UniProtKB-UniRule"/>
</dbReference>
<dbReference type="HAMAP" id="MF_00020">
    <property type="entry name" value="Acetate_kinase"/>
    <property type="match status" value="1"/>
</dbReference>
<feature type="binding site" evidence="6">
    <location>
        <position position="98"/>
    </location>
    <ligand>
        <name>substrate</name>
    </ligand>
</feature>
<comment type="function">
    <text evidence="6">Catalyzes the formation of acetyl phosphate from acetate and ATP. Can also catalyze the reverse reaction.</text>
</comment>
<reference evidence="9" key="1">
    <citation type="submission" date="2015-09" db="EMBL/GenBank/DDBJ databases">
        <authorList>
            <person name="Daims H."/>
        </authorList>
    </citation>
    <scope>NUCLEOTIDE SEQUENCE [LARGE SCALE GENOMIC DNA]</scope>
</reference>
<accession>A0A0S4KR33</accession>
<dbReference type="EC" id="2.7.2.1" evidence="6"/>
<feature type="binding site" evidence="6">
    <location>
        <position position="14"/>
    </location>
    <ligand>
        <name>ATP</name>
        <dbReference type="ChEBI" id="CHEBI:30616"/>
    </ligand>
</feature>
<evidence type="ECO:0000256" key="5">
    <source>
        <dbReference type="ARBA" id="ARBA00022840"/>
    </source>
</evidence>
<evidence type="ECO:0000256" key="6">
    <source>
        <dbReference type="HAMAP-Rule" id="MF_00020"/>
    </source>
</evidence>
<dbReference type="GO" id="GO:0006083">
    <property type="term" value="P:acetate metabolic process"/>
    <property type="evidence" value="ECO:0007669"/>
    <property type="project" value="TreeGrafter"/>
</dbReference>
<comment type="pathway">
    <text evidence="6">Metabolic intermediate biosynthesis; acetyl-CoA biosynthesis; acetyl-CoA from acetate: step 1/2.</text>
</comment>
<keyword evidence="6" id="KW-0479">Metal-binding</keyword>
<dbReference type="STRING" id="1715989.NITINOP_0681"/>
<proteinExistence type="inferred from homology"/>
<gene>
    <name evidence="6 8" type="primary">ackA</name>
    <name evidence="8" type="ORF">NITINOP_0681</name>
</gene>
<dbReference type="Pfam" id="PF00871">
    <property type="entry name" value="Acetate_kinase"/>
    <property type="match status" value="1"/>
</dbReference>
<dbReference type="InterPro" id="IPR000890">
    <property type="entry name" value="Aliphatic_acid_kin_short-chain"/>
</dbReference>
<feature type="binding site" evidence="6">
    <location>
        <begin position="220"/>
        <end position="224"/>
    </location>
    <ligand>
        <name>ATP</name>
        <dbReference type="ChEBI" id="CHEBI:30616"/>
    </ligand>
</feature>
<feature type="active site" description="Proton donor/acceptor" evidence="6">
    <location>
        <position position="160"/>
    </location>
</feature>
<feature type="site" description="Transition state stabilizer" evidence="6">
    <location>
        <position position="192"/>
    </location>
</feature>
<name>A0A0S4KR33_9BACT</name>